<comment type="caution">
    <text evidence="2">The sequence shown here is derived from an EMBL/GenBank/DDBJ whole genome shotgun (WGS) entry which is preliminary data.</text>
</comment>
<evidence type="ECO:0000313" key="2">
    <source>
        <dbReference type="EMBL" id="GLQ26468.1"/>
    </source>
</evidence>
<dbReference type="EMBL" id="BSNL01000001">
    <property type="protein sequence ID" value="GLQ26468.1"/>
    <property type="molecule type" value="Genomic_DNA"/>
</dbReference>
<dbReference type="Proteomes" id="UP001161388">
    <property type="component" value="Unassembled WGS sequence"/>
</dbReference>
<reference evidence="2" key="2">
    <citation type="submission" date="2023-01" db="EMBL/GenBank/DDBJ databases">
        <title>Draft genome sequence of Sulfitobacter pacificus strain NBRC 109915.</title>
        <authorList>
            <person name="Sun Q."/>
            <person name="Mori K."/>
        </authorList>
    </citation>
    <scope>NUCLEOTIDE SEQUENCE</scope>
    <source>
        <strain evidence="2">NBRC 109915</strain>
    </source>
</reference>
<sequence length="86" mass="9645">MWLTVPPRETILEKVSRQTSCLIPAMSESPLSPTWNQSAQKHRTDAANRHLHQIRHESLCDKIRLGQGLGAMRNGGIVARVLRPVP</sequence>
<evidence type="ECO:0000313" key="3">
    <source>
        <dbReference type="Proteomes" id="UP001161388"/>
    </source>
</evidence>
<feature type="region of interest" description="Disordered" evidence="1">
    <location>
        <begin position="26"/>
        <end position="46"/>
    </location>
</feature>
<keyword evidence="3" id="KW-1185">Reference proteome</keyword>
<name>A0ABQ5VHC3_9RHOB</name>
<organism evidence="2 3">
    <name type="scientific">Sulfitobacter pacificus</name>
    <dbReference type="NCBI Taxonomy" id="1499314"/>
    <lineage>
        <taxon>Bacteria</taxon>
        <taxon>Pseudomonadati</taxon>
        <taxon>Pseudomonadota</taxon>
        <taxon>Alphaproteobacteria</taxon>
        <taxon>Rhodobacterales</taxon>
        <taxon>Roseobacteraceae</taxon>
        <taxon>Sulfitobacter</taxon>
    </lineage>
</organism>
<protein>
    <submittedName>
        <fullName evidence="2">Uncharacterized protein</fullName>
    </submittedName>
</protein>
<evidence type="ECO:0000256" key="1">
    <source>
        <dbReference type="SAM" id="MobiDB-lite"/>
    </source>
</evidence>
<proteinExistence type="predicted"/>
<feature type="compositionally biased region" description="Polar residues" evidence="1">
    <location>
        <begin position="29"/>
        <end position="39"/>
    </location>
</feature>
<accession>A0ABQ5VHC3</accession>
<gene>
    <name evidence="2" type="ORF">GCM10007927_12710</name>
</gene>
<reference evidence="2" key="1">
    <citation type="journal article" date="2014" name="Int. J. Syst. Evol. Microbiol.">
        <title>Complete genome of a new Firmicutes species belonging to the dominant human colonic microbiota ('Ruminococcus bicirculans') reveals two chromosomes and a selective capacity to utilize plant glucans.</title>
        <authorList>
            <consortium name="NISC Comparative Sequencing Program"/>
            <person name="Wegmann U."/>
            <person name="Louis P."/>
            <person name="Goesmann A."/>
            <person name="Henrissat B."/>
            <person name="Duncan S.H."/>
            <person name="Flint H.J."/>
        </authorList>
    </citation>
    <scope>NUCLEOTIDE SEQUENCE</scope>
    <source>
        <strain evidence="2">NBRC 109915</strain>
    </source>
</reference>